<name>A0A482UBR9_9PSED</name>
<evidence type="ECO:0000313" key="1">
    <source>
        <dbReference type="EMBL" id="RYJ60240.1"/>
    </source>
</evidence>
<gene>
    <name evidence="1" type="ORF">EJA06_019625</name>
</gene>
<dbReference type="EMBL" id="RWYU02000009">
    <property type="protein sequence ID" value="RYJ60240.1"/>
    <property type="molecule type" value="Genomic_DNA"/>
</dbReference>
<dbReference type="Pfam" id="PF13148">
    <property type="entry name" value="DUF3987"/>
    <property type="match status" value="1"/>
</dbReference>
<dbReference type="InterPro" id="IPR025048">
    <property type="entry name" value="DUF3987"/>
</dbReference>
<evidence type="ECO:0000313" key="2">
    <source>
        <dbReference type="Proteomes" id="UP000282800"/>
    </source>
</evidence>
<proteinExistence type="predicted"/>
<dbReference type="AlphaFoldDB" id="A0A482UBR9"/>
<accession>A0A482UBR9</accession>
<protein>
    <submittedName>
        <fullName evidence="1">DUF3987 domain-containing protein</fullName>
    </submittedName>
</protein>
<reference evidence="1 2" key="1">
    <citation type="submission" date="2019-01" db="EMBL/GenBank/DDBJ databases">
        <title>High-quality draft genome of. Pseudomonas songnenensis str. L103, a full-fledged denitrifier isolated from 100 meters deep aquifer in a heavily nitrogen fertilized agricultural area.</title>
        <authorList>
            <person name="Liu M."/>
            <person name="Liu B."/>
        </authorList>
    </citation>
    <scope>NUCLEOTIDE SEQUENCE [LARGE SCALE GENOMIC DNA]</scope>
    <source>
        <strain evidence="1 2">L103</strain>
    </source>
</reference>
<dbReference type="Proteomes" id="UP000282800">
    <property type="component" value="Unassembled WGS sequence"/>
</dbReference>
<organism evidence="1 2">
    <name type="scientific">Pseudomonas songnenensis</name>
    <dbReference type="NCBI Taxonomy" id="1176259"/>
    <lineage>
        <taxon>Bacteria</taxon>
        <taxon>Pseudomonadati</taxon>
        <taxon>Pseudomonadota</taxon>
        <taxon>Gammaproteobacteria</taxon>
        <taxon>Pseudomonadales</taxon>
        <taxon>Pseudomonadaceae</taxon>
        <taxon>Pseudomonas</taxon>
    </lineage>
</organism>
<dbReference type="OrthoDB" id="9067983at2"/>
<sequence length="510" mass="57561">MVQFFGWSLKCSFGSKIANAVPRCEEMSCGQPKWERPILRNYQDPSVEVDFDLDNLKAFPMMRNVVRQISKELKVPVGVAVLVYLGVVSLVCQGLIDVKTPAGRCPVSLIIKIIMASGERKTTIINKLARVIQEYQVRVENEYLQSMKFWRVADDIYQMRLKALKRALAKVKPESLEYHELSDELCDLDQAEPVKPKSFNMMFNKGSIEALIGSMSEGCSSVGLISGEGGEILNGAAVRDYATINDGWGAQVIRSDTVKHGRRVIVNPRIMMLILVQEDVLKKYISRQGEESKGAGLWARALIAKPISLIGQRQLESFEHSDLDLTQFESRLTELLEVAYNKFLAEDSSRALLEFTDGAKDKFIEIFNAIESSAAEGGSLERCRDHASKLAENISRVAALVSFFERNSFEVDEDCLEFAESICMWCSPFYAKYYSADNKDEINAEKLFRFLMKKKAHLFPYARTDIYYYGPHGVRSSEVVGRALDLLQRQGLVKVYEENKVNYVEVCSSG</sequence>
<comment type="caution">
    <text evidence="1">The sequence shown here is derived from an EMBL/GenBank/DDBJ whole genome shotgun (WGS) entry which is preliminary data.</text>
</comment>